<accession>A0A8S0VLQ0</accession>
<dbReference type="InterPro" id="IPR029068">
    <property type="entry name" value="Glyas_Bleomycin-R_OHBP_Dase"/>
</dbReference>
<dbReference type="Proteomes" id="UP000594638">
    <property type="component" value="Unassembled WGS sequence"/>
</dbReference>
<dbReference type="InterPro" id="IPR004360">
    <property type="entry name" value="Glyas_Fos-R_dOase_dom"/>
</dbReference>
<organism evidence="2 3">
    <name type="scientific">Olea europaea subsp. europaea</name>
    <dbReference type="NCBI Taxonomy" id="158383"/>
    <lineage>
        <taxon>Eukaryota</taxon>
        <taxon>Viridiplantae</taxon>
        <taxon>Streptophyta</taxon>
        <taxon>Embryophyta</taxon>
        <taxon>Tracheophyta</taxon>
        <taxon>Spermatophyta</taxon>
        <taxon>Magnoliopsida</taxon>
        <taxon>eudicotyledons</taxon>
        <taxon>Gunneridae</taxon>
        <taxon>Pentapetalae</taxon>
        <taxon>asterids</taxon>
        <taxon>lamiids</taxon>
        <taxon>Lamiales</taxon>
        <taxon>Oleaceae</taxon>
        <taxon>Oleeae</taxon>
        <taxon>Olea</taxon>
    </lineage>
</organism>
<feature type="domain" description="VOC" evidence="1">
    <location>
        <begin position="13"/>
        <end position="135"/>
    </location>
</feature>
<comment type="caution">
    <text evidence="2">The sequence shown here is derived from an EMBL/GenBank/DDBJ whole genome shotgun (WGS) entry which is preliminary data.</text>
</comment>
<dbReference type="PANTHER" id="PTHR46142">
    <property type="match status" value="1"/>
</dbReference>
<protein>
    <submittedName>
        <fullName evidence="2">Metallothiol transferase</fullName>
    </submittedName>
</protein>
<proteinExistence type="predicted"/>
<gene>
    <name evidence="2" type="ORF">OLEA9_A047221</name>
</gene>
<dbReference type="Gene3D" id="3.10.180.10">
    <property type="entry name" value="2,3-Dihydroxybiphenyl 1,2-Dioxygenase, domain 1"/>
    <property type="match status" value="1"/>
</dbReference>
<sequence length="230" mass="26410">MKENKGNPLHLSSLNHISLVCKSVDESTHFYQNVLGFVPVRRPGSFTFDGAWLFGHGIGIHLLQSEDPKSMPKKTVINPKDNHISFQCENMGTVEKKLGEMEIEYVRQRVEEGGVNVDQLFFHDPDGFMVEICNCDNLPVIPLTGEMGLIKTGDYHEVKAVHVELAERMRKVRRVYFFYYDFHNTITEKHEFKYVAERIVAQYVFNEKGSHGGTEYGVLRNLVHLKHMPG</sequence>
<dbReference type="Pfam" id="PF00903">
    <property type="entry name" value="Glyoxalase"/>
    <property type="match status" value="1"/>
</dbReference>
<dbReference type="Gramene" id="OE9A047221T1">
    <property type="protein sequence ID" value="OE9A047221C1"/>
    <property type="gene ID" value="OE9A047221"/>
</dbReference>
<dbReference type="PROSITE" id="PS51819">
    <property type="entry name" value="VOC"/>
    <property type="match status" value="1"/>
</dbReference>
<dbReference type="OrthoDB" id="16820at2759"/>
<dbReference type="GO" id="GO:0016740">
    <property type="term" value="F:transferase activity"/>
    <property type="evidence" value="ECO:0007669"/>
    <property type="project" value="UniProtKB-KW"/>
</dbReference>
<evidence type="ECO:0000259" key="1">
    <source>
        <dbReference type="PROSITE" id="PS51819"/>
    </source>
</evidence>
<name>A0A8S0VLQ0_OLEEU</name>
<keyword evidence="2" id="KW-0808">Transferase</keyword>
<dbReference type="CDD" id="cd07245">
    <property type="entry name" value="VOC_like"/>
    <property type="match status" value="1"/>
</dbReference>
<dbReference type="EMBL" id="CACTIH010009403">
    <property type="protein sequence ID" value="CAA3030896.1"/>
    <property type="molecule type" value="Genomic_DNA"/>
</dbReference>
<keyword evidence="3" id="KW-1185">Reference proteome</keyword>
<evidence type="ECO:0000313" key="2">
    <source>
        <dbReference type="EMBL" id="CAA3030896.1"/>
    </source>
</evidence>
<dbReference type="AlphaFoldDB" id="A0A8S0VLQ0"/>
<reference evidence="2 3" key="1">
    <citation type="submission" date="2019-12" db="EMBL/GenBank/DDBJ databases">
        <authorList>
            <person name="Alioto T."/>
            <person name="Alioto T."/>
            <person name="Gomez Garrido J."/>
        </authorList>
    </citation>
    <scope>NUCLEOTIDE SEQUENCE [LARGE SCALE GENOMIC DNA]</scope>
</reference>
<dbReference type="PANTHER" id="PTHR46142:SF3">
    <property type="entry name" value="F18B13.24 PROTEIN"/>
    <property type="match status" value="1"/>
</dbReference>
<evidence type="ECO:0000313" key="3">
    <source>
        <dbReference type="Proteomes" id="UP000594638"/>
    </source>
</evidence>
<dbReference type="InterPro" id="IPR037523">
    <property type="entry name" value="VOC_core"/>
</dbReference>
<dbReference type="SUPFAM" id="SSF54593">
    <property type="entry name" value="Glyoxalase/Bleomycin resistance protein/Dihydroxybiphenyl dioxygenase"/>
    <property type="match status" value="1"/>
</dbReference>